<sequence length="418" mass="45519">MDWLRAWIRPIKKPIQQAIIQSHRRSGRVMLSDTTLRDGEQMPGATLEPEEKREIALALEAAGIHSLDAGFPASSQQDFDAIRLMAQVIKRPVMTALCRTIEGDVDAADEALAGLAPHKRGVSLFIGTSPLHRDYKLRKSRTEVLSIIDRSVRYAAKKFDIVAFSPEDASRTEADFLVECYETAIQAGATTIGYPDTVGVLTPERAYAAIRHVLEHVPSVKKVLVAVHMHNDLGLAVANSLAGLTAGAHIVQCTVNGIGERAGNAALEEVAMALYVNQEQYGRPVKLNYESLFPLCQLVAKKTGVPMALNKPVAGRTIFATEAGIHQDGLLKHPDTYLPYRPEVVGGPAIELVLGRHSGKGAVAHHLQDLGYQATDANVIYILNQIKGMPRGGLIDKAQIHQWMSQKPHHAETGMKVA</sequence>
<evidence type="ECO:0000256" key="5">
    <source>
        <dbReference type="ARBA" id="ARBA00022605"/>
    </source>
</evidence>
<evidence type="ECO:0000256" key="7">
    <source>
        <dbReference type="ARBA" id="ARBA00023211"/>
    </source>
</evidence>
<organism evidence="11 12">
    <name type="scientific">Planctopirus hydrillae</name>
    <dbReference type="NCBI Taxonomy" id="1841610"/>
    <lineage>
        <taxon>Bacteria</taxon>
        <taxon>Pseudomonadati</taxon>
        <taxon>Planctomycetota</taxon>
        <taxon>Planctomycetia</taxon>
        <taxon>Planctomycetales</taxon>
        <taxon>Planctomycetaceae</taxon>
        <taxon>Planctopirus</taxon>
    </lineage>
</organism>
<dbReference type="GO" id="GO:0009098">
    <property type="term" value="P:L-leucine biosynthetic process"/>
    <property type="evidence" value="ECO:0007669"/>
    <property type="project" value="UniProtKB-KW"/>
</dbReference>
<comment type="caution">
    <text evidence="11">The sequence shown here is derived from an EMBL/GenBank/DDBJ whole genome shotgun (WGS) entry which is preliminary data.</text>
</comment>
<evidence type="ECO:0000256" key="8">
    <source>
        <dbReference type="ARBA" id="ARBA00023304"/>
    </source>
</evidence>
<dbReference type="FunFam" id="3.20.20.70:FF:000010">
    <property type="entry name" value="2-isopropylmalate synthase"/>
    <property type="match status" value="1"/>
</dbReference>
<feature type="domain" description="Pyruvate carboxyltransferase" evidence="10">
    <location>
        <begin position="29"/>
        <end position="293"/>
    </location>
</feature>
<dbReference type="PROSITE" id="PS00815">
    <property type="entry name" value="AIPM_HOMOCIT_SYNTH_1"/>
    <property type="match status" value="1"/>
</dbReference>
<evidence type="ECO:0000313" key="11">
    <source>
        <dbReference type="EMBL" id="ODA28726.1"/>
    </source>
</evidence>
<accession>A0A1C3E652</accession>
<dbReference type="PROSITE" id="PS00816">
    <property type="entry name" value="AIPM_HOMOCIT_SYNTH_2"/>
    <property type="match status" value="1"/>
</dbReference>
<dbReference type="EMBL" id="LYDR01000152">
    <property type="protein sequence ID" value="ODA28726.1"/>
    <property type="molecule type" value="Genomic_DNA"/>
</dbReference>
<keyword evidence="4" id="KW-0432">Leucine biosynthesis</keyword>
<keyword evidence="8" id="KW-0100">Branched-chain amino acid biosynthesis</keyword>
<dbReference type="PANTHER" id="PTHR10277">
    <property type="entry name" value="HOMOCITRATE SYNTHASE-RELATED"/>
    <property type="match status" value="1"/>
</dbReference>
<dbReference type="GO" id="GO:0003852">
    <property type="term" value="F:2-isopropylmalate synthase activity"/>
    <property type="evidence" value="ECO:0007669"/>
    <property type="project" value="UniProtKB-EC"/>
</dbReference>
<evidence type="ECO:0000313" key="12">
    <source>
        <dbReference type="Proteomes" id="UP000094828"/>
    </source>
</evidence>
<gene>
    <name evidence="11" type="ORF">A6X21_12785</name>
</gene>
<keyword evidence="12" id="KW-1185">Reference proteome</keyword>
<dbReference type="InterPro" id="IPR050073">
    <property type="entry name" value="2-IPM_HCS-like"/>
</dbReference>
<keyword evidence="6 9" id="KW-0808">Transferase</keyword>
<evidence type="ECO:0000256" key="6">
    <source>
        <dbReference type="ARBA" id="ARBA00022679"/>
    </source>
</evidence>
<dbReference type="Proteomes" id="UP000094828">
    <property type="component" value="Unassembled WGS sequence"/>
</dbReference>
<dbReference type="PROSITE" id="PS50991">
    <property type="entry name" value="PYR_CT"/>
    <property type="match status" value="1"/>
</dbReference>
<evidence type="ECO:0000256" key="2">
    <source>
        <dbReference type="ARBA" id="ARBA00009396"/>
    </source>
</evidence>
<keyword evidence="5" id="KW-0028">Amino-acid biosynthesis</keyword>
<dbReference type="Gene3D" id="3.20.20.70">
    <property type="entry name" value="Aldolase class I"/>
    <property type="match status" value="1"/>
</dbReference>
<dbReference type="AlphaFoldDB" id="A0A1C3E652"/>
<dbReference type="PANTHER" id="PTHR10277:SF9">
    <property type="entry name" value="2-ISOPROPYLMALATE SYNTHASE 1, CHLOROPLASTIC-RELATED"/>
    <property type="match status" value="1"/>
</dbReference>
<comment type="similarity">
    <text evidence="2">Belongs to the alpha-IPM synthase/homocitrate synthase family. LeuA type 1 subfamily.</text>
</comment>
<comment type="pathway">
    <text evidence="1">Amino-acid biosynthesis; L-leucine biosynthesis; L-leucine from 3-methyl-2-oxobutanoate: step 1/4.</text>
</comment>
<dbReference type="CDD" id="cd07940">
    <property type="entry name" value="DRE_TIM_IPMS"/>
    <property type="match status" value="1"/>
</dbReference>
<dbReference type="Gene3D" id="1.10.238.260">
    <property type="match status" value="1"/>
</dbReference>
<evidence type="ECO:0000256" key="3">
    <source>
        <dbReference type="ARBA" id="ARBA00012973"/>
    </source>
</evidence>
<dbReference type="SUPFAM" id="SSF51569">
    <property type="entry name" value="Aldolase"/>
    <property type="match status" value="1"/>
</dbReference>
<dbReference type="EC" id="2.3.3.13" evidence="3"/>
<reference evidence="11 12" key="1">
    <citation type="submission" date="2016-05" db="EMBL/GenBank/DDBJ databases">
        <title>Genomic and physiological characterization of Planctopirus sp. isolated from fresh water lake.</title>
        <authorList>
            <person name="Subhash Y."/>
            <person name="Ramana C."/>
        </authorList>
    </citation>
    <scope>NUCLEOTIDE SEQUENCE [LARGE SCALE GENOMIC DNA]</scope>
    <source>
        <strain evidence="11 12">JC280</strain>
    </source>
</reference>
<dbReference type="InterPro" id="IPR000891">
    <property type="entry name" value="PYR_CT"/>
</dbReference>
<evidence type="ECO:0000256" key="4">
    <source>
        <dbReference type="ARBA" id="ARBA00022430"/>
    </source>
</evidence>
<evidence type="ECO:0000256" key="1">
    <source>
        <dbReference type="ARBA" id="ARBA00004689"/>
    </source>
</evidence>
<dbReference type="InterPro" id="IPR002034">
    <property type="entry name" value="AIPM/Hcit_synth_CS"/>
</dbReference>
<dbReference type="InterPro" id="IPR013785">
    <property type="entry name" value="Aldolase_TIM"/>
</dbReference>
<dbReference type="STRING" id="1841610.A6X21_12785"/>
<evidence type="ECO:0000259" key="10">
    <source>
        <dbReference type="PROSITE" id="PS50991"/>
    </source>
</evidence>
<keyword evidence="7" id="KW-0464">Manganese</keyword>
<protein>
    <recommendedName>
        <fullName evidence="3">2-isopropylmalate synthase</fullName>
        <ecNumber evidence="3">2.3.3.13</ecNumber>
    </recommendedName>
</protein>
<dbReference type="Pfam" id="PF00682">
    <property type="entry name" value="HMGL-like"/>
    <property type="match status" value="1"/>
</dbReference>
<proteinExistence type="inferred from homology"/>
<evidence type="ECO:0000256" key="9">
    <source>
        <dbReference type="RuleBase" id="RU003523"/>
    </source>
</evidence>
<name>A0A1C3E652_9PLAN</name>
<dbReference type="InterPro" id="IPR054691">
    <property type="entry name" value="LeuA/HCS_post-cat"/>
</dbReference>
<keyword evidence="11" id="KW-0670">Pyruvate</keyword>
<dbReference type="Pfam" id="PF22617">
    <property type="entry name" value="HCS_D2"/>
    <property type="match status" value="1"/>
</dbReference>
<dbReference type="OrthoDB" id="9804858at2"/>